<accession>A0A8S1GWA0</accession>
<dbReference type="EMBL" id="CAJGYM010000006">
    <property type="protein sequence ID" value="CAD6187595.1"/>
    <property type="molecule type" value="Genomic_DNA"/>
</dbReference>
<sequence>MDLLTGVVPVLVRQAALKHFSNSLYQQLEHVHLGILPTGVLGLHPVTTLYNGNTFSASASEVRHTTSYKCQIDFQNTEELKVDLGVLKTKFEDQPNFTFGKTKDNKQYFVIAALKDVQKEVSIEDLLFTCGALLAIKHDLRHKEILQIAKVQLPIVITESFTVCLNFPSADNTEIDIFDENMTHCGSIRGIEYKQTIA</sequence>
<proteinExistence type="predicted"/>
<evidence type="ECO:0000313" key="1">
    <source>
        <dbReference type="EMBL" id="CAD6187595.1"/>
    </source>
</evidence>
<keyword evidence="2" id="KW-1185">Reference proteome</keyword>
<dbReference type="Proteomes" id="UP000835052">
    <property type="component" value="Unassembled WGS sequence"/>
</dbReference>
<dbReference type="AlphaFoldDB" id="A0A8S1GWA0"/>
<organism evidence="1 2">
    <name type="scientific">Caenorhabditis auriculariae</name>
    <dbReference type="NCBI Taxonomy" id="2777116"/>
    <lineage>
        <taxon>Eukaryota</taxon>
        <taxon>Metazoa</taxon>
        <taxon>Ecdysozoa</taxon>
        <taxon>Nematoda</taxon>
        <taxon>Chromadorea</taxon>
        <taxon>Rhabditida</taxon>
        <taxon>Rhabditina</taxon>
        <taxon>Rhabditomorpha</taxon>
        <taxon>Rhabditoidea</taxon>
        <taxon>Rhabditidae</taxon>
        <taxon>Peloderinae</taxon>
        <taxon>Caenorhabditis</taxon>
    </lineage>
</organism>
<dbReference type="OrthoDB" id="5777205at2759"/>
<reference evidence="1" key="1">
    <citation type="submission" date="2020-10" db="EMBL/GenBank/DDBJ databases">
        <authorList>
            <person name="Kikuchi T."/>
        </authorList>
    </citation>
    <scope>NUCLEOTIDE SEQUENCE</scope>
    <source>
        <strain evidence="1">NKZ352</strain>
    </source>
</reference>
<protein>
    <submittedName>
        <fullName evidence="1">Uncharacterized protein</fullName>
    </submittedName>
</protein>
<evidence type="ECO:0000313" key="2">
    <source>
        <dbReference type="Proteomes" id="UP000835052"/>
    </source>
</evidence>
<comment type="caution">
    <text evidence="1">The sequence shown here is derived from an EMBL/GenBank/DDBJ whole genome shotgun (WGS) entry which is preliminary data.</text>
</comment>
<name>A0A8S1GWA0_9PELO</name>
<gene>
    <name evidence="1" type="ORF">CAUJ_LOCUS3514</name>
</gene>